<comment type="caution">
    <text evidence="2">The sequence shown here is derived from an EMBL/GenBank/DDBJ whole genome shotgun (WGS) entry which is preliminary data.</text>
</comment>
<gene>
    <name evidence="2" type="ORF">HL667_02640</name>
</gene>
<proteinExistence type="predicted"/>
<dbReference type="Proteomes" id="UP000886476">
    <property type="component" value="Unassembled WGS sequence"/>
</dbReference>
<accession>A0ABX2C6H9</accession>
<organism evidence="2 3">
    <name type="scientific">Bradyrhizobium aeschynomenes</name>
    <dbReference type="NCBI Taxonomy" id="2734909"/>
    <lineage>
        <taxon>Bacteria</taxon>
        <taxon>Pseudomonadati</taxon>
        <taxon>Pseudomonadota</taxon>
        <taxon>Alphaproteobacteria</taxon>
        <taxon>Hyphomicrobiales</taxon>
        <taxon>Nitrobacteraceae</taxon>
        <taxon>Bradyrhizobium</taxon>
    </lineage>
</organism>
<reference evidence="2" key="1">
    <citation type="submission" date="2020-05" db="EMBL/GenBank/DDBJ databases">
        <title>Nod-independent and nitrogen-fixing Bradyrhizobium aeschynomene sp. nov. isolated from nodules of Aeschynomene indica.</title>
        <authorList>
            <person name="Zhang Z."/>
        </authorList>
    </citation>
    <scope>NUCLEOTIDE SEQUENCE</scope>
    <source>
        <strain evidence="2">83012</strain>
    </source>
</reference>
<protein>
    <submittedName>
        <fullName evidence="2">Uncharacterized protein</fullName>
    </submittedName>
</protein>
<name>A0ABX2C6H9_9BRAD</name>
<keyword evidence="1" id="KW-0175">Coiled coil</keyword>
<evidence type="ECO:0000313" key="2">
    <source>
        <dbReference type="EMBL" id="NPU63889.1"/>
    </source>
</evidence>
<feature type="coiled-coil region" evidence="1">
    <location>
        <begin position="11"/>
        <end position="62"/>
    </location>
</feature>
<keyword evidence="3" id="KW-1185">Reference proteome</keyword>
<dbReference type="RefSeq" id="WP_172108725.1">
    <property type="nucleotide sequence ID" value="NZ_JABFDN010000001.1"/>
</dbReference>
<evidence type="ECO:0000313" key="3">
    <source>
        <dbReference type="Proteomes" id="UP000886476"/>
    </source>
</evidence>
<dbReference type="EMBL" id="JABFDN010000001">
    <property type="protein sequence ID" value="NPU63889.1"/>
    <property type="molecule type" value="Genomic_DNA"/>
</dbReference>
<sequence length="76" mass="8926">MRDLSFIRAEIDRMRVQVGRQRREIVQLQRAGVATEAAKALLERMLMTLDDLRDQRERLKLENSDGVPRRRAARHG</sequence>
<evidence type="ECO:0000256" key="1">
    <source>
        <dbReference type="SAM" id="Coils"/>
    </source>
</evidence>